<feature type="signal peptide" evidence="1">
    <location>
        <begin position="1"/>
        <end position="27"/>
    </location>
</feature>
<dbReference type="RefSeq" id="WP_309490340.1">
    <property type="nucleotide sequence ID" value="NZ_JAENIG010000008.1"/>
</dbReference>
<dbReference type="Proteomes" id="UP000634206">
    <property type="component" value="Unassembled WGS sequence"/>
</dbReference>
<dbReference type="PROSITE" id="PS51257">
    <property type="entry name" value="PROKAR_LIPOPROTEIN"/>
    <property type="match status" value="1"/>
</dbReference>
<feature type="chain" id="PRO_5041983041" description="Alpha/beta hydrolase" evidence="1">
    <location>
        <begin position="28"/>
        <end position="394"/>
    </location>
</feature>
<sequence length="394" mass="43720">MLHFRRASSSSSATNLLAVFCCGWLLASCSPMETVPGESKAQHPTAASHDLLAQSRQWVTAVGRPQARDQLSKALARQDQSDGQLERRLFKTNAEKDYIFPESLATMPRAERNKTGVYFVLGFNQDKGRSPPIIRRTVQHMNDLGFRAKFIDVASRQTADNDASVIAKALRQELPKVERAMLLGFSRGSTDLVHFWHGPAHDIPAEELRKIRLWANFAGVLRGSEVARWGALGHDPLAWGFRCFLNWREGAPRTSSADLASIGYDKWQYPGRGFPEAVRDDITVINFVSLPDGTDGWPEEDRHFKWLASTAARQGRVIGPCDGLVESAASILPPQTGIEQWIVRVHGSHSLLGGRYMNGKPVAARYHAGQKNRLQSGVTLLDDFVRAVPKSSLE</sequence>
<comment type="caution">
    <text evidence="2">The sequence shown here is derived from an EMBL/GenBank/DDBJ whole genome shotgun (WGS) entry which is preliminary data.</text>
</comment>
<dbReference type="EMBL" id="JAENIG010000008">
    <property type="protein sequence ID" value="MBK1855727.1"/>
    <property type="molecule type" value="Genomic_DNA"/>
</dbReference>
<keyword evidence="3" id="KW-1185">Reference proteome</keyword>
<evidence type="ECO:0000313" key="2">
    <source>
        <dbReference type="EMBL" id="MBK1855727.1"/>
    </source>
</evidence>
<reference evidence="2" key="1">
    <citation type="submission" date="2021-01" db="EMBL/GenBank/DDBJ databases">
        <title>Modified the classification status of verrucomicrobia.</title>
        <authorList>
            <person name="Feng X."/>
        </authorList>
    </citation>
    <scope>NUCLEOTIDE SEQUENCE</scope>
    <source>
        <strain evidence="2">5K15</strain>
    </source>
</reference>
<dbReference type="AlphaFoldDB" id="A0AAE2SE51"/>
<evidence type="ECO:0008006" key="4">
    <source>
        <dbReference type="Google" id="ProtNLM"/>
    </source>
</evidence>
<protein>
    <recommendedName>
        <fullName evidence="4">Alpha/beta hydrolase</fullName>
    </recommendedName>
</protein>
<name>A0AAE2SE51_9BACT</name>
<evidence type="ECO:0000313" key="3">
    <source>
        <dbReference type="Proteomes" id="UP000634206"/>
    </source>
</evidence>
<evidence type="ECO:0000256" key="1">
    <source>
        <dbReference type="SAM" id="SignalP"/>
    </source>
</evidence>
<accession>A0AAE2SE51</accession>
<keyword evidence="1" id="KW-0732">Signal</keyword>
<proteinExistence type="predicted"/>
<gene>
    <name evidence="2" type="ORF">JIN83_12200</name>
</gene>
<organism evidence="2 3">
    <name type="scientific">Oceaniferula flava</name>
    <dbReference type="NCBI Taxonomy" id="2800421"/>
    <lineage>
        <taxon>Bacteria</taxon>
        <taxon>Pseudomonadati</taxon>
        <taxon>Verrucomicrobiota</taxon>
        <taxon>Verrucomicrobiia</taxon>
        <taxon>Verrucomicrobiales</taxon>
        <taxon>Verrucomicrobiaceae</taxon>
        <taxon>Oceaniferula</taxon>
    </lineage>
</organism>